<dbReference type="OrthoDB" id="3727779at2"/>
<dbReference type="InterPro" id="IPR029069">
    <property type="entry name" value="HotDog_dom_sf"/>
</dbReference>
<keyword evidence="2" id="KW-1185">Reference proteome</keyword>
<dbReference type="Pfam" id="PF13279">
    <property type="entry name" value="4HBT_2"/>
    <property type="match status" value="1"/>
</dbReference>
<dbReference type="PANTHER" id="PTHR12475">
    <property type="match status" value="1"/>
</dbReference>
<dbReference type="Proteomes" id="UP000307790">
    <property type="component" value="Unassembled WGS sequence"/>
</dbReference>
<accession>A0A5R9IP09</accession>
<dbReference type="Gene3D" id="3.10.129.10">
    <property type="entry name" value="Hotdog Thioesterase"/>
    <property type="match status" value="1"/>
</dbReference>
<name>A0A5R9IP09_9GAMM</name>
<dbReference type="SUPFAM" id="SSF54637">
    <property type="entry name" value="Thioesterase/thiol ester dehydrase-isomerase"/>
    <property type="match status" value="1"/>
</dbReference>
<reference evidence="1 2" key="1">
    <citation type="submission" date="2019-05" db="EMBL/GenBank/DDBJ databases">
        <title>Genome sequences of Thalassotalea litorea 1K03283.</title>
        <authorList>
            <person name="Zhang D."/>
        </authorList>
    </citation>
    <scope>NUCLEOTIDE SEQUENCE [LARGE SCALE GENOMIC DNA]</scope>
    <source>
        <strain evidence="1 2">MCCC 1K03283</strain>
    </source>
</reference>
<gene>
    <name evidence="1" type="ORF">FE810_02915</name>
</gene>
<comment type="caution">
    <text evidence="1">The sequence shown here is derived from an EMBL/GenBank/DDBJ whole genome shotgun (WGS) entry which is preliminary data.</text>
</comment>
<dbReference type="AlphaFoldDB" id="A0A5R9IP09"/>
<protein>
    <submittedName>
        <fullName evidence="1">Acyl-CoA thioesterase</fullName>
    </submittedName>
</protein>
<dbReference type="EMBL" id="VCBC01000003">
    <property type="protein sequence ID" value="TLU67250.1"/>
    <property type="molecule type" value="Genomic_DNA"/>
</dbReference>
<dbReference type="PANTHER" id="PTHR12475:SF4">
    <property type="entry name" value="PROTEIN THEM6"/>
    <property type="match status" value="1"/>
</dbReference>
<sequence>MNLYFRFFTMMLTSWFKSATDIFSPFTTSHIVWPTDLDLLGHINNGRYFTITDNVRVEMMIRAGMWQAIRKQKFYPVIAGEMAQFRKPLLPFQRYQITTRFTGWDDKFLYVEHTFKSKRGVHALLMVKIRIISDSEKRISPKEMLDLIPNANVDAINVCHIVNKWNESSLDHWQQQSR</sequence>
<dbReference type="CDD" id="cd00586">
    <property type="entry name" value="4HBT"/>
    <property type="match status" value="1"/>
</dbReference>
<proteinExistence type="predicted"/>
<evidence type="ECO:0000313" key="1">
    <source>
        <dbReference type="EMBL" id="TLU67250.1"/>
    </source>
</evidence>
<dbReference type="RefSeq" id="WP_138318532.1">
    <property type="nucleotide sequence ID" value="NZ_VCBC01000003.1"/>
</dbReference>
<dbReference type="InterPro" id="IPR051490">
    <property type="entry name" value="THEM6_lcsJ_thioesterase"/>
</dbReference>
<evidence type="ECO:0000313" key="2">
    <source>
        <dbReference type="Proteomes" id="UP000307790"/>
    </source>
</evidence>
<organism evidence="1 2">
    <name type="scientific">Thalassotalea litorea</name>
    <dbReference type="NCBI Taxonomy" id="2020715"/>
    <lineage>
        <taxon>Bacteria</taxon>
        <taxon>Pseudomonadati</taxon>
        <taxon>Pseudomonadota</taxon>
        <taxon>Gammaproteobacteria</taxon>
        <taxon>Alteromonadales</taxon>
        <taxon>Colwelliaceae</taxon>
        <taxon>Thalassotalea</taxon>
    </lineage>
</organism>